<comment type="caution">
    <text evidence="9">The sequence shown here is derived from an EMBL/GenBank/DDBJ whole genome shotgun (WGS) entry which is preliminary data.</text>
</comment>
<feature type="disulfide bond" evidence="5">
    <location>
        <begin position="1569"/>
        <end position="1578"/>
    </location>
</feature>
<keyword evidence="1 5" id="KW-0245">EGF-like domain</keyword>
<dbReference type="GO" id="GO:0005886">
    <property type="term" value="C:plasma membrane"/>
    <property type="evidence" value="ECO:0007669"/>
    <property type="project" value="TreeGrafter"/>
</dbReference>
<feature type="domain" description="EGF-like" evidence="6">
    <location>
        <begin position="1140"/>
        <end position="1180"/>
    </location>
</feature>
<evidence type="ECO:0000313" key="10">
    <source>
        <dbReference type="Proteomes" id="UP000663844"/>
    </source>
</evidence>
<feature type="disulfide bond" evidence="5">
    <location>
        <begin position="1170"/>
        <end position="1179"/>
    </location>
</feature>
<feature type="domain" description="EGF-like" evidence="6">
    <location>
        <begin position="1379"/>
        <end position="1421"/>
    </location>
</feature>
<dbReference type="SMART" id="SM00181">
    <property type="entry name" value="EGF"/>
    <property type="match status" value="26"/>
</dbReference>
<protein>
    <submittedName>
        <fullName evidence="9">Uncharacterized protein</fullName>
    </submittedName>
</protein>
<feature type="domain" description="Chitin-binding type-2" evidence="8">
    <location>
        <begin position="547"/>
        <end position="604"/>
    </location>
</feature>
<feature type="disulfide bond" evidence="5">
    <location>
        <begin position="1453"/>
        <end position="1462"/>
    </location>
</feature>
<evidence type="ECO:0000259" key="7">
    <source>
        <dbReference type="PROSITE" id="PS50836"/>
    </source>
</evidence>
<dbReference type="InterPro" id="IPR045266">
    <property type="entry name" value="DOH_DOMON"/>
</dbReference>
<evidence type="ECO:0000256" key="1">
    <source>
        <dbReference type="ARBA" id="ARBA00022536"/>
    </source>
</evidence>
<evidence type="ECO:0000256" key="2">
    <source>
        <dbReference type="ARBA" id="ARBA00022729"/>
    </source>
</evidence>
<feature type="disulfide bond" evidence="5">
    <location>
        <begin position="843"/>
        <end position="852"/>
    </location>
</feature>
<dbReference type="Pfam" id="PF00008">
    <property type="entry name" value="EGF"/>
    <property type="match status" value="4"/>
</dbReference>
<feature type="disulfide bond" evidence="5">
    <location>
        <begin position="1024"/>
        <end position="1041"/>
    </location>
</feature>
<feature type="domain" description="EGF-like" evidence="6">
    <location>
        <begin position="1539"/>
        <end position="1579"/>
    </location>
</feature>
<feature type="disulfide bond" evidence="5">
    <location>
        <begin position="1127"/>
        <end position="1136"/>
    </location>
</feature>
<feature type="disulfide bond" evidence="5">
    <location>
        <begin position="1411"/>
        <end position="1420"/>
    </location>
</feature>
<feature type="disulfide bond" evidence="5">
    <location>
        <begin position="883"/>
        <end position="892"/>
    </location>
</feature>
<feature type="disulfide bond" evidence="5">
    <location>
        <begin position="1190"/>
        <end position="1207"/>
    </location>
</feature>
<dbReference type="PANTHER" id="PTHR24049:SF22">
    <property type="entry name" value="DROSOPHILA CRUMBS HOMOLOG"/>
    <property type="match status" value="1"/>
</dbReference>
<proteinExistence type="predicted"/>
<evidence type="ECO:0000259" key="6">
    <source>
        <dbReference type="PROSITE" id="PS50026"/>
    </source>
</evidence>
<dbReference type="PROSITE" id="PS01186">
    <property type="entry name" value="EGF_2"/>
    <property type="match status" value="7"/>
</dbReference>
<feature type="disulfide bond" evidence="5">
    <location>
        <begin position="1434"/>
        <end position="1451"/>
    </location>
</feature>
<dbReference type="PROSITE" id="PS50940">
    <property type="entry name" value="CHIT_BIND_II"/>
    <property type="match status" value="1"/>
</dbReference>
<feature type="disulfide bond" evidence="5">
    <location>
        <begin position="27"/>
        <end position="36"/>
    </location>
</feature>
<reference evidence="9" key="1">
    <citation type="submission" date="2021-02" db="EMBL/GenBank/DDBJ databases">
        <authorList>
            <person name="Nowell W R."/>
        </authorList>
    </citation>
    <scope>NUCLEOTIDE SEQUENCE</scope>
</reference>
<feature type="domain" description="EGF-like" evidence="6">
    <location>
        <begin position="1055"/>
        <end position="1095"/>
    </location>
</feature>
<feature type="disulfide bond" evidence="5">
    <location>
        <begin position="1085"/>
        <end position="1094"/>
    </location>
</feature>
<feature type="domain" description="EGF-like" evidence="6">
    <location>
        <begin position="39"/>
        <end position="76"/>
    </location>
</feature>
<keyword evidence="4 5" id="KW-1015">Disulfide bond</keyword>
<dbReference type="GO" id="GO:0008061">
    <property type="term" value="F:chitin binding"/>
    <property type="evidence" value="ECO:0007669"/>
    <property type="project" value="InterPro"/>
</dbReference>
<feature type="domain" description="EGF-like" evidence="6">
    <location>
        <begin position="1464"/>
        <end position="1504"/>
    </location>
</feature>
<sequence length="1844" mass="201465">MNIVDQSCVNGQECKNGGKCNSGHCICDPAYEGTNCENKKNPCDSIPCKNGAQCNPNGLDYTCDCSGTGYQGTYCDETCNNGIPCHHGAMYEPCNKGKPCSNEGVCKNSVCTCQFPYGGATCDEHIPVTAMSLCTLFGDPHLKTFPKHPGGAKPQWLCTAAGDYLLLKNKLINAVATVTDNVWFIGTFKIDFLMLGGHAVLCTITNENMLGCANNSMIQVILPPRGSTETVFNYLTTGLRVTIATYKNSTQRFDINIEAGFFHIGESDGMCITPPTSCQIEFPGKRRRNSDNTIVEHHPLRLSNPTPEESFVNLMAKPICETYMEKAKEASVKLHLPLDTMIDSYTYEDILDACIFDTQTTGDKTIGENSIQVLLSQGHGFLPPTTDADYAVFIKESTIIAAEAIANASLTIQHMIESTIPTSVTTQASVVTSSSASFPNPCITGRRIYYEAPIWLGGATYLECDQQKQSVKTILSCPKNYLWVPYLDRCDQCKPAIVLPTVTRFSASTCHPVLNFTCCDICSELNDIAYRPQRSVSSLEDKSSPFTFDCPSSNNALFTNALNPFSFWNCSNSVAILQYCPTDLVFSADLQRCERNEVQSQCSGGIWPIQNTTIGSFTISWKYNITSNTVQFIIQGQASSSINLTSTYIAFGWSNTIFAKNNIDMAMYFPNSRIVQDRYSDEHMIPIVDIQQDFCVIQSNITDQNVYVTFERSSITGDIYDVNFLSNVYLMFSMGTYTLLNGTNSFNVQPNFFSKSLETSVNFINCVSIGCLTTNCTTKTCSCLQDITLDTGNCTCFPSSSSSCKSDSTISAIISGSCHDQKDPCSSNGICLQTSPMQFICQCKPDYTGVLCQIPLFSSDITIFNICQCVNGGICLSNGSCLCSEHYQGKFCQLTNPCQSNPCINGNCMKTTTGDFQCQCNNDYIGTRCDKKNGCLSNPCHQGTCIVSSNCIEQICDYSCLCPNRTTGRNCEIDINPCSSIPCKNNGSCIRNSNIENGVYRCNCSTSYFGKHCEYLNGCISSPCQNAGTCLLNNETNVPYCQCPSNTTGSRCETIQTLCTNTTCLNNGACFIDRTSNNSITRCLCTQGYTGNYCEISLLPINFCLQKPCGHNGTCIQTSNSSYYCICPDGLIGQSCSSNILKSCTSSTCRYPSTCQQIEDTNPPNYKCMCPDYLTGDRCQYTNTCQNKPCLNQGICIPLGSQNNFMCLCSSGFGHFDCSIYMGLSCSSNVCLNGGTCDHNSTNIQCICPVDFAGPRCEWTSVCSTNTCQNGGTCRQIAPTMAECLCQAGFTGPICSLRDSCATLPCKNGGGCTTLLADTGNNWSAYRCICPPGFYGQNCDTVINSCSNMVCPAYKICTEQSTGPVCICKGNKIGTLCQYDNPCNSSSLFNCHNEGICISSNSDPPISSCLCREGFTGAYCEILIESNPCASNPCQTRGYCALSTSNRTYTCICQDNFIGEQCERNNPCLSLPCLNQGVCQANWNQTDTWFTCRCSGTYTGNRCETSMLNPCGGLCMNGSPCNNEVCVCPAQYTGTFCEFDNPCYNPICEHDGVCSVISNTTNVSFTCTCSHLYSGQYCEIPLNISTNDSCPIECINGGTCENGICMCTSHYVGPACQYENPCIKQNPCLNGGTCFSRYNTNGTLSTQCFCLQGFTGSHCEATLCSPTSCNGGLCTATQNNIVCVCSTGKIGDRCQYADACATNPCLSTERCEQIGSQYQCISCFDKSSYCSIYQLRNEYCDNRYTVLVDNNFLSVPQACQRSCGQCLPVQRLKDISTLFHDEILADDKKIMITTTTITNIQQEKCIDRRDDCLMQKAYGFCRIFNEKYPDDCIKTCHPKCTVHS</sequence>
<evidence type="ECO:0000256" key="3">
    <source>
        <dbReference type="ARBA" id="ARBA00022737"/>
    </source>
</evidence>
<evidence type="ECO:0000256" key="5">
    <source>
        <dbReference type="PROSITE-ProRule" id="PRU00076"/>
    </source>
</evidence>
<feature type="domain" description="EGF-like" evidence="6">
    <location>
        <begin position="1259"/>
        <end position="1296"/>
    </location>
</feature>
<dbReference type="SUPFAM" id="SSF57625">
    <property type="entry name" value="Invertebrate chitin-binding proteins"/>
    <property type="match status" value="1"/>
</dbReference>
<feature type="disulfide bond" evidence="5">
    <location>
        <begin position="8"/>
        <end position="25"/>
    </location>
</feature>
<feature type="domain" description="EGF-like" evidence="6">
    <location>
        <begin position="1100"/>
        <end position="1137"/>
    </location>
</feature>
<dbReference type="InterPro" id="IPR051022">
    <property type="entry name" value="Notch_Cell-Fate_Det"/>
</dbReference>
<feature type="domain" description="EGF-like" evidence="6">
    <location>
        <begin position="863"/>
        <end position="893"/>
    </location>
</feature>
<dbReference type="InterPro" id="IPR002557">
    <property type="entry name" value="Chitin-bd_dom"/>
</dbReference>
<dbReference type="InterPro" id="IPR005018">
    <property type="entry name" value="DOMON_domain"/>
</dbReference>
<dbReference type="GO" id="GO:0045197">
    <property type="term" value="P:establishment or maintenance of epithelial cell apical/basal polarity"/>
    <property type="evidence" value="ECO:0007669"/>
    <property type="project" value="TreeGrafter"/>
</dbReference>
<feature type="disulfide bond" evidence="5">
    <location>
        <begin position="1368"/>
        <end position="1377"/>
    </location>
</feature>
<dbReference type="InterPro" id="IPR000742">
    <property type="entry name" value="EGF"/>
</dbReference>
<comment type="caution">
    <text evidence="5">Lacks conserved residue(s) required for the propagation of feature annotation.</text>
</comment>
<keyword evidence="2" id="KW-0732">Signal</keyword>
<dbReference type="SUPFAM" id="SSF57196">
    <property type="entry name" value="EGF/Laminin"/>
    <property type="match status" value="16"/>
</dbReference>
<feature type="disulfide bond" evidence="5">
    <location>
        <begin position="1494"/>
        <end position="1503"/>
    </location>
</feature>
<dbReference type="EMBL" id="CAJOAZ010001191">
    <property type="protein sequence ID" value="CAF3778434.1"/>
    <property type="molecule type" value="Genomic_DNA"/>
</dbReference>
<feature type="disulfide bond" evidence="5">
    <location>
        <begin position="1248"/>
        <end position="1257"/>
    </location>
</feature>
<name>A0A818ZX33_9BILA</name>
<feature type="disulfide bond" evidence="5">
    <location>
        <begin position="1650"/>
        <end position="1659"/>
    </location>
</feature>
<dbReference type="GO" id="GO:0005576">
    <property type="term" value="C:extracellular region"/>
    <property type="evidence" value="ECO:0007669"/>
    <property type="project" value="InterPro"/>
</dbReference>
<gene>
    <name evidence="9" type="ORF">OXD698_LOCUS17007</name>
</gene>
<accession>A0A818ZX33</accession>
<feature type="domain" description="EGF-like" evidence="6">
    <location>
        <begin position="1181"/>
        <end position="1219"/>
    </location>
</feature>
<dbReference type="GO" id="GO:0005509">
    <property type="term" value="F:calcium ion binding"/>
    <property type="evidence" value="ECO:0007669"/>
    <property type="project" value="InterPro"/>
</dbReference>
<dbReference type="InterPro" id="IPR036508">
    <property type="entry name" value="Chitin-bd_dom_sf"/>
</dbReference>
<feature type="disulfide bond" evidence="5">
    <location>
        <begin position="1330"/>
        <end position="1339"/>
    </location>
</feature>
<feature type="disulfide bond" evidence="5">
    <location>
        <begin position="1043"/>
        <end position="1052"/>
    </location>
</feature>
<dbReference type="PROSITE" id="PS50836">
    <property type="entry name" value="DOMON"/>
    <property type="match status" value="1"/>
</dbReference>
<keyword evidence="3" id="KW-0677">Repeat</keyword>
<feature type="disulfide bond" evidence="5">
    <location>
        <begin position="1004"/>
        <end position="1013"/>
    </location>
</feature>
<feature type="domain" description="DOMON" evidence="7">
    <location>
        <begin position="615"/>
        <end position="735"/>
    </location>
</feature>
<dbReference type="PANTHER" id="PTHR24049">
    <property type="entry name" value="CRUMBS FAMILY MEMBER"/>
    <property type="match status" value="1"/>
</dbReference>
<dbReference type="PROSITE" id="PS00022">
    <property type="entry name" value="EGF_1"/>
    <property type="match status" value="23"/>
</dbReference>
<feature type="domain" description="EGF-like" evidence="6">
    <location>
        <begin position="814"/>
        <end position="853"/>
    </location>
</feature>
<dbReference type="CDD" id="cd09631">
    <property type="entry name" value="DOMON_DOH"/>
    <property type="match status" value="1"/>
</dbReference>
<dbReference type="SMART" id="SM00179">
    <property type="entry name" value="EGF_CA"/>
    <property type="match status" value="8"/>
</dbReference>
<dbReference type="SMART" id="SM00494">
    <property type="entry name" value="ChtBD2"/>
    <property type="match status" value="1"/>
</dbReference>
<feature type="domain" description="EGF-like" evidence="6">
    <location>
        <begin position="974"/>
        <end position="1014"/>
    </location>
</feature>
<feature type="domain" description="EGF-like" evidence="6">
    <location>
        <begin position="1"/>
        <end position="37"/>
    </location>
</feature>
<feature type="domain" description="EGF-like" evidence="6">
    <location>
        <begin position="1618"/>
        <end position="1660"/>
    </location>
</feature>
<dbReference type="PROSITE" id="PS50026">
    <property type="entry name" value="EGF_3"/>
    <property type="match status" value="21"/>
</dbReference>
<dbReference type="Pfam" id="PF03351">
    <property type="entry name" value="DOMON"/>
    <property type="match status" value="1"/>
</dbReference>
<dbReference type="Gene3D" id="2.10.25.10">
    <property type="entry name" value="Laminin"/>
    <property type="match status" value="18"/>
</dbReference>
<evidence type="ECO:0000313" key="9">
    <source>
        <dbReference type="EMBL" id="CAF3778434.1"/>
    </source>
</evidence>
<feature type="disulfide bond" evidence="5">
    <location>
        <begin position="1209"/>
        <end position="1218"/>
    </location>
</feature>
<organism evidence="9 10">
    <name type="scientific">Adineta steineri</name>
    <dbReference type="NCBI Taxonomy" id="433720"/>
    <lineage>
        <taxon>Eukaryota</taxon>
        <taxon>Metazoa</taxon>
        <taxon>Spiralia</taxon>
        <taxon>Gnathifera</taxon>
        <taxon>Rotifera</taxon>
        <taxon>Eurotatoria</taxon>
        <taxon>Bdelloidea</taxon>
        <taxon>Adinetida</taxon>
        <taxon>Adinetidae</taxon>
        <taxon>Adineta</taxon>
    </lineage>
</organism>
<dbReference type="GO" id="GO:0032991">
    <property type="term" value="C:protein-containing complex"/>
    <property type="evidence" value="ECO:0007669"/>
    <property type="project" value="TreeGrafter"/>
</dbReference>
<feature type="disulfide bond" evidence="5">
    <location>
        <begin position="898"/>
        <end position="908"/>
    </location>
</feature>
<dbReference type="GO" id="GO:0007157">
    <property type="term" value="P:heterophilic cell-cell adhesion via plasma membrane cell adhesion molecules"/>
    <property type="evidence" value="ECO:0007669"/>
    <property type="project" value="TreeGrafter"/>
</dbReference>
<feature type="domain" description="EGF-like" evidence="6">
    <location>
        <begin position="1297"/>
        <end position="1340"/>
    </location>
</feature>
<feature type="domain" description="EGF-like" evidence="6">
    <location>
        <begin position="1222"/>
        <end position="1258"/>
    </location>
</feature>
<dbReference type="InterPro" id="IPR001881">
    <property type="entry name" value="EGF-like_Ca-bd_dom"/>
</dbReference>
<feature type="domain" description="EGF-like" evidence="6">
    <location>
        <begin position="1015"/>
        <end position="1053"/>
    </location>
</feature>
<feature type="disulfide bond" evidence="5">
    <location>
        <begin position="1286"/>
        <end position="1295"/>
    </location>
</feature>
<feature type="domain" description="EGF-like" evidence="6">
    <location>
        <begin position="1342"/>
        <end position="1378"/>
    </location>
</feature>
<feature type="disulfide bond" evidence="5">
    <location>
        <begin position="920"/>
        <end position="929"/>
    </location>
</feature>
<feature type="disulfide bond" evidence="5">
    <location>
        <begin position="962"/>
        <end position="971"/>
    </location>
</feature>
<feature type="domain" description="EGF-like" evidence="6">
    <location>
        <begin position="894"/>
        <end position="930"/>
    </location>
</feature>
<dbReference type="CDD" id="cd00054">
    <property type="entry name" value="EGF_CA"/>
    <property type="match status" value="2"/>
</dbReference>
<feature type="domain" description="EGF-like" evidence="6">
    <location>
        <begin position="1425"/>
        <end position="1463"/>
    </location>
</feature>
<evidence type="ECO:0000256" key="4">
    <source>
        <dbReference type="ARBA" id="ARBA00023157"/>
    </source>
</evidence>
<evidence type="ECO:0000259" key="8">
    <source>
        <dbReference type="PROSITE" id="PS50940"/>
    </source>
</evidence>
<feature type="domain" description="EGF-like" evidence="6">
    <location>
        <begin position="936"/>
        <end position="972"/>
    </location>
</feature>
<dbReference type="Proteomes" id="UP000663844">
    <property type="component" value="Unassembled WGS sequence"/>
</dbReference>